<dbReference type="Proteomes" id="UP001156666">
    <property type="component" value="Unassembled WGS sequence"/>
</dbReference>
<name>A0AA37SMF2_9BACT</name>
<evidence type="ECO:0000313" key="1">
    <source>
        <dbReference type="EMBL" id="GLR17086.1"/>
    </source>
</evidence>
<dbReference type="AlphaFoldDB" id="A0AA37SMF2"/>
<gene>
    <name evidence="1" type="ORF">GCM10007940_17010</name>
</gene>
<evidence type="ECO:0000313" key="2">
    <source>
        <dbReference type="Proteomes" id="UP001156666"/>
    </source>
</evidence>
<protein>
    <recommendedName>
        <fullName evidence="3">DUF4861 domain-containing protein</fullName>
    </recommendedName>
</protein>
<proteinExistence type="predicted"/>
<sequence>MKNSIIKYFICSLFAYTLVISCNPKLGSQQLTKTNTAKHTKAIVKVQNFDFDKNNINKISGPYVHKKSLDVPHDLVGQNKWFMFEGPVLENDKIAYRYYADERHRFDIFAKKVPDLVMDTVSWDYHNIMDWGADVLKVGNSLGIGSPGIYYKDTIYTLSDWSAKKIEVIEDGDDKSTIRTTFLDLKIEDHSFTIIQDWSIETGNFYCDIDLKVENGALPEGMHFATGIVKHLPNVTVGQVGNQLYAYTYGKQSYHNHDMGMAVMASSAYEPSEITNDLTHLYIFGNSAKGVKYRFMSQWSLGIDGPKSAMDFQTAVEKACMTIE</sequence>
<comment type="caution">
    <text evidence="1">The sequence shown here is derived from an EMBL/GenBank/DDBJ whole genome shotgun (WGS) entry which is preliminary data.</text>
</comment>
<dbReference type="EMBL" id="BSOH01000007">
    <property type="protein sequence ID" value="GLR17086.1"/>
    <property type="molecule type" value="Genomic_DNA"/>
</dbReference>
<keyword evidence="2" id="KW-1185">Reference proteome</keyword>
<accession>A0AA37SMF2</accession>
<dbReference type="Pfam" id="PF16153">
    <property type="entry name" value="DUF4861"/>
    <property type="match status" value="1"/>
</dbReference>
<evidence type="ECO:0008006" key="3">
    <source>
        <dbReference type="Google" id="ProtNLM"/>
    </source>
</evidence>
<reference evidence="1" key="2">
    <citation type="submission" date="2023-01" db="EMBL/GenBank/DDBJ databases">
        <title>Draft genome sequence of Portibacter lacus strain NBRC 108769.</title>
        <authorList>
            <person name="Sun Q."/>
            <person name="Mori K."/>
        </authorList>
    </citation>
    <scope>NUCLEOTIDE SEQUENCE</scope>
    <source>
        <strain evidence="1">NBRC 108769</strain>
    </source>
</reference>
<dbReference type="InterPro" id="IPR032342">
    <property type="entry name" value="DUF4861"/>
</dbReference>
<reference evidence="1" key="1">
    <citation type="journal article" date="2014" name="Int. J. Syst. Evol. Microbiol.">
        <title>Complete genome sequence of Corynebacterium casei LMG S-19264T (=DSM 44701T), isolated from a smear-ripened cheese.</title>
        <authorList>
            <consortium name="US DOE Joint Genome Institute (JGI-PGF)"/>
            <person name="Walter F."/>
            <person name="Albersmeier A."/>
            <person name="Kalinowski J."/>
            <person name="Ruckert C."/>
        </authorList>
    </citation>
    <scope>NUCLEOTIDE SEQUENCE</scope>
    <source>
        <strain evidence="1">NBRC 108769</strain>
    </source>
</reference>
<dbReference type="PROSITE" id="PS51257">
    <property type="entry name" value="PROKAR_LIPOPROTEIN"/>
    <property type="match status" value="1"/>
</dbReference>
<dbReference type="RefSeq" id="WP_235290736.1">
    <property type="nucleotide sequence ID" value="NZ_BSOH01000007.1"/>
</dbReference>
<organism evidence="1 2">
    <name type="scientific">Portibacter lacus</name>
    <dbReference type="NCBI Taxonomy" id="1099794"/>
    <lineage>
        <taxon>Bacteria</taxon>
        <taxon>Pseudomonadati</taxon>
        <taxon>Bacteroidota</taxon>
        <taxon>Saprospiria</taxon>
        <taxon>Saprospirales</taxon>
        <taxon>Haliscomenobacteraceae</taxon>
        <taxon>Portibacter</taxon>
    </lineage>
</organism>